<dbReference type="InterPro" id="IPR035969">
    <property type="entry name" value="Rab-GAP_TBC_sf"/>
</dbReference>
<dbReference type="Gene3D" id="2.30.29.30">
    <property type="entry name" value="Pleckstrin-homology domain (PH domain)/Phosphotyrosine-binding domain (PTB)"/>
    <property type="match status" value="1"/>
</dbReference>
<protein>
    <submittedName>
        <fullName evidence="2">TBC1 domain family member 9</fullName>
    </submittedName>
</protein>
<accession>A0AAV4FL46</accession>
<dbReference type="Gene3D" id="1.10.10.750">
    <property type="entry name" value="Ypt/Rab-GAP domain of gyp1p, domain 1"/>
    <property type="match status" value="1"/>
</dbReference>
<dbReference type="InterPro" id="IPR050302">
    <property type="entry name" value="Rab_GAP_TBC_domain"/>
</dbReference>
<evidence type="ECO:0000259" key="1">
    <source>
        <dbReference type="PROSITE" id="PS50086"/>
    </source>
</evidence>
<sequence length="242" mass="27538">MSVLKRDLDAKARSERFRIAFRLPANEKLDGDEECTLWTPYNKQHVKDLVTLIIPLRDVTVVEKVDNSVSGNLINRAILVTIKNKTNFTFSQFNDRNLILEKVSDFLSKQQILPSNKSISEDAKTAQEKSVEMEFQPALLSLFSHTDGVELSPKKEAQEAAKMNLWDLHLAEFGRGMCMYRTHNTQELVLKGIPDNLRGEMWMVFSGALNEMATHPNYYADIVKQSAGHSSIATDEIERDLH</sequence>
<dbReference type="PANTHER" id="PTHR47219">
    <property type="entry name" value="RAB GTPASE-ACTIVATING PROTEIN 1-LIKE"/>
    <property type="match status" value="1"/>
</dbReference>
<feature type="non-terminal residue" evidence="2">
    <location>
        <position position="242"/>
    </location>
</feature>
<dbReference type="InterPro" id="IPR000195">
    <property type="entry name" value="Rab-GAP-TBC_dom"/>
</dbReference>
<evidence type="ECO:0000313" key="2">
    <source>
        <dbReference type="EMBL" id="GFR73575.1"/>
    </source>
</evidence>
<dbReference type="AlphaFoldDB" id="A0AAV4FL46"/>
<dbReference type="EMBL" id="BMAT01007889">
    <property type="protein sequence ID" value="GFR73575.1"/>
    <property type="molecule type" value="Genomic_DNA"/>
</dbReference>
<evidence type="ECO:0000313" key="3">
    <source>
        <dbReference type="Proteomes" id="UP000762676"/>
    </source>
</evidence>
<comment type="caution">
    <text evidence="2">The sequence shown here is derived from an EMBL/GenBank/DDBJ whole genome shotgun (WGS) entry which is preliminary data.</text>
</comment>
<dbReference type="InterPro" id="IPR011993">
    <property type="entry name" value="PH-like_dom_sf"/>
</dbReference>
<dbReference type="GO" id="GO:0031267">
    <property type="term" value="F:small GTPase binding"/>
    <property type="evidence" value="ECO:0007669"/>
    <property type="project" value="TreeGrafter"/>
</dbReference>
<gene>
    <name evidence="2" type="ORF">ElyMa_003871000</name>
</gene>
<dbReference type="Proteomes" id="UP000762676">
    <property type="component" value="Unassembled WGS sequence"/>
</dbReference>
<dbReference type="PROSITE" id="PS50086">
    <property type="entry name" value="TBC_RABGAP"/>
    <property type="match status" value="1"/>
</dbReference>
<feature type="domain" description="Rab-GAP TBC" evidence="1">
    <location>
        <begin position="192"/>
        <end position="242"/>
    </location>
</feature>
<name>A0AAV4FL46_9GAST</name>
<dbReference type="GO" id="GO:0005096">
    <property type="term" value="F:GTPase activator activity"/>
    <property type="evidence" value="ECO:0007669"/>
    <property type="project" value="TreeGrafter"/>
</dbReference>
<organism evidence="2 3">
    <name type="scientific">Elysia marginata</name>
    <dbReference type="NCBI Taxonomy" id="1093978"/>
    <lineage>
        <taxon>Eukaryota</taxon>
        <taxon>Metazoa</taxon>
        <taxon>Spiralia</taxon>
        <taxon>Lophotrochozoa</taxon>
        <taxon>Mollusca</taxon>
        <taxon>Gastropoda</taxon>
        <taxon>Heterobranchia</taxon>
        <taxon>Euthyneura</taxon>
        <taxon>Panpulmonata</taxon>
        <taxon>Sacoglossa</taxon>
        <taxon>Placobranchoidea</taxon>
        <taxon>Plakobranchidae</taxon>
        <taxon>Elysia</taxon>
    </lineage>
</organism>
<reference evidence="2 3" key="1">
    <citation type="journal article" date="2021" name="Elife">
        <title>Chloroplast acquisition without the gene transfer in kleptoplastic sea slugs, Plakobranchus ocellatus.</title>
        <authorList>
            <person name="Maeda T."/>
            <person name="Takahashi S."/>
            <person name="Yoshida T."/>
            <person name="Shimamura S."/>
            <person name="Takaki Y."/>
            <person name="Nagai Y."/>
            <person name="Toyoda A."/>
            <person name="Suzuki Y."/>
            <person name="Arimoto A."/>
            <person name="Ishii H."/>
            <person name="Satoh N."/>
            <person name="Nishiyama T."/>
            <person name="Hasebe M."/>
            <person name="Maruyama T."/>
            <person name="Minagawa J."/>
            <person name="Obokata J."/>
            <person name="Shigenobu S."/>
        </authorList>
    </citation>
    <scope>NUCLEOTIDE SEQUENCE [LARGE SCALE GENOMIC DNA]</scope>
</reference>
<proteinExistence type="predicted"/>
<dbReference type="PANTHER" id="PTHR47219:SF6">
    <property type="entry name" value="RAB GTPASE-ACTIVATING PROTEIN 1"/>
    <property type="match status" value="1"/>
</dbReference>
<dbReference type="SUPFAM" id="SSF47923">
    <property type="entry name" value="Ypt/Rab-GAP domain of gyp1p"/>
    <property type="match status" value="1"/>
</dbReference>
<keyword evidence="3" id="KW-1185">Reference proteome</keyword>